<dbReference type="AlphaFoldDB" id="A0A0C3D4K2"/>
<evidence type="ECO:0000313" key="2">
    <source>
        <dbReference type="Proteomes" id="UP000053989"/>
    </source>
</evidence>
<dbReference type="EMBL" id="KN822295">
    <property type="protein sequence ID" value="KIM51036.1"/>
    <property type="molecule type" value="Genomic_DNA"/>
</dbReference>
<name>A0A0C3D4K2_9AGAM</name>
<keyword evidence="2" id="KW-1185">Reference proteome</keyword>
<dbReference type="Proteomes" id="UP000053989">
    <property type="component" value="Unassembled WGS sequence"/>
</dbReference>
<dbReference type="OrthoDB" id="2658193at2759"/>
<dbReference type="STRING" id="1036808.A0A0C3D4K2"/>
<reference evidence="2" key="2">
    <citation type="submission" date="2015-01" db="EMBL/GenBank/DDBJ databases">
        <title>Evolutionary Origins and Diversification of the Mycorrhizal Mutualists.</title>
        <authorList>
            <consortium name="DOE Joint Genome Institute"/>
            <consortium name="Mycorrhizal Genomics Consortium"/>
            <person name="Kohler A."/>
            <person name="Kuo A."/>
            <person name="Nagy L.G."/>
            <person name="Floudas D."/>
            <person name="Copeland A."/>
            <person name="Barry K.W."/>
            <person name="Cichocki N."/>
            <person name="Veneault-Fourrey C."/>
            <person name="LaButti K."/>
            <person name="Lindquist E.A."/>
            <person name="Lipzen A."/>
            <person name="Lundell T."/>
            <person name="Morin E."/>
            <person name="Murat C."/>
            <person name="Riley R."/>
            <person name="Ohm R."/>
            <person name="Sun H."/>
            <person name="Tunlid A."/>
            <person name="Henrissat B."/>
            <person name="Grigoriev I.V."/>
            <person name="Hibbett D.S."/>
            <person name="Martin F."/>
        </authorList>
    </citation>
    <scope>NUCLEOTIDE SEQUENCE [LARGE SCALE GENOMIC DNA]</scope>
    <source>
        <strain evidence="2">Foug A</strain>
    </source>
</reference>
<protein>
    <submittedName>
        <fullName evidence="1">Uncharacterized protein</fullName>
    </submittedName>
</protein>
<sequence>MQLPSLAGAQRSADGPPMGFTIPCVPAKLESRGRTLQPDAWRDIVWHWTLGEPRLKLFMLLKDWPHHYYNGPHRRKFNSLYLQWSILTKEFVDVLSSSIPSIPRFEGNEDDWHKAYGSAITQNHSILLKMIQCAWLRHSNAVEHCHFLMNKAQGSSPPAAK</sequence>
<dbReference type="HOGENOM" id="CLU_115520_0_0_1"/>
<reference evidence="1 2" key="1">
    <citation type="submission" date="2014-04" db="EMBL/GenBank/DDBJ databases">
        <authorList>
            <consortium name="DOE Joint Genome Institute"/>
            <person name="Kuo A."/>
            <person name="Kohler A."/>
            <person name="Nagy L.G."/>
            <person name="Floudas D."/>
            <person name="Copeland A."/>
            <person name="Barry K.W."/>
            <person name="Cichocki N."/>
            <person name="Veneault-Fourrey C."/>
            <person name="LaButti K."/>
            <person name="Lindquist E.A."/>
            <person name="Lipzen A."/>
            <person name="Lundell T."/>
            <person name="Morin E."/>
            <person name="Murat C."/>
            <person name="Sun H."/>
            <person name="Tunlid A."/>
            <person name="Henrissat B."/>
            <person name="Grigoriev I.V."/>
            <person name="Hibbett D.S."/>
            <person name="Martin F."/>
            <person name="Nordberg H.P."/>
            <person name="Cantor M.N."/>
            <person name="Hua S.X."/>
        </authorList>
    </citation>
    <scope>NUCLEOTIDE SEQUENCE [LARGE SCALE GENOMIC DNA]</scope>
    <source>
        <strain evidence="1 2">Foug A</strain>
    </source>
</reference>
<dbReference type="InParanoid" id="A0A0C3D4K2"/>
<proteinExistence type="predicted"/>
<accession>A0A0C3D4K2</accession>
<gene>
    <name evidence="1" type="ORF">SCLCIDRAFT_33799</name>
</gene>
<organism evidence="1 2">
    <name type="scientific">Scleroderma citrinum Foug A</name>
    <dbReference type="NCBI Taxonomy" id="1036808"/>
    <lineage>
        <taxon>Eukaryota</taxon>
        <taxon>Fungi</taxon>
        <taxon>Dikarya</taxon>
        <taxon>Basidiomycota</taxon>
        <taxon>Agaricomycotina</taxon>
        <taxon>Agaricomycetes</taxon>
        <taxon>Agaricomycetidae</taxon>
        <taxon>Boletales</taxon>
        <taxon>Sclerodermatineae</taxon>
        <taxon>Sclerodermataceae</taxon>
        <taxon>Scleroderma</taxon>
    </lineage>
</organism>
<evidence type="ECO:0000313" key="1">
    <source>
        <dbReference type="EMBL" id="KIM51036.1"/>
    </source>
</evidence>